<keyword evidence="2" id="KW-0812">Transmembrane</keyword>
<dbReference type="GO" id="GO:0005789">
    <property type="term" value="C:endoplasmic reticulum membrane"/>
    <property type="evidence" value="ECO:0007669"/>
    <property type="project" value="InterPro"/>
</dbReference>
<protein>
    <submittedName>
        <fullName evidence="3">Putative conserved protein with signal anchor</fullName>
    </submittedName>
</protein>
<feature type="transmembrane region" description="Helical" evidence="2">
    <location>
        <begin position="53"/>
        <end position="75"/>
    </location>
</feature>
<evidence type="ECO:0000313" key="3">
    <source>
        <dbReference type="EMBL" id="JAP67186.1"/>
    </source>
</evidence>
<dbReference type="AlphaFoldDB" id="A0A131XNA4"/>
<reference evidence="3" key="1">
    <citation type="journal article" date="2017" name="Ticks Tick Borne Dis.">
        <title>An insight into the sialome of Hyalomma excavatum.</title>
        <authorList>
            <person name="Ribeiro J.M."/>
            <person name="Slovak M."/>
            <person name="Francischetti I.M."/>
        </authorList>
    </citation>
    <scope>NUCLEOTIDE SEQUENCE</scope>
    <source>
        <strain evidence="3">Samish</strain>
        <tissue evidence="3">Salivary glands</tissue>
    </source>
</reference>
<dbReference type="EMBL" id="GEFH01001395">
    <property type="protein sequence ID" value="JAP67186.1"/>
    <property type="molecule type" value="mRNA"/>
</dbReference>
<evidence type="ECO:0000256" key="2">
    <source>
        <dbReference type="SAM" id="Phobius"/>
    </source>
</evidence>
<keyword evidence="2" id="KW-0472">Membrane</keyword>
<evidence type="ECO:0000256" key="1">
    <source>
        <dbReference type="SAM" id="MobiDB-lite"/>
    </source>
</evidence>
<sequence length="89" mass="9952">MGRARKDSFSQPPVDTYRKHIGKHENKKSKSDIKESKKRVQSKKSKSKTYKEIAAMLGFLIAALFGGYALSYVFLTGNVPSLWASAVKN</sequence>
<dbReference type="InterPro" id="IPR024842">
    <property type="entry name" value="TRIQK"/>
</dbReference>
<dbReference type="Pfam" id="PF15168">
    <property type="entry name" value="TRIQK"/>
    <property type="match status" value="1"/>
</dbReference>
<accession>A0A131XNA4</accession>
<name>A0A131XNA4_9ACAR</name>
<feature type="region of interest" description="Disordered" evidence="1">
    <location>
        <begin position="1"/>
        <end position="46"/>
    </location>
</feature>
<organism evidence="3">
    <name type="scientific">Hyalomma excavatum</name>
    <dbReference type="NCBI Taxonomy" id="257692"/>
    <lineage>
        <taxon>Eukaryota</taxon>
        <taxon>Metazoa</taxon>
        <taxon>Ecdysozoa</taxon>
        <taxon>Arthropoda</taxon>
        <taxon>Chelicerata</taxon>
        <taxon>Arachnida</taxon>
        <taxon>Acari</taxon>
        <taxon>Parasitiformes</taxon>
        <taxon>Ixodida</taxon>
        <taxon>Ixodoidea</taxon>
        <taxon>Ixodidae</taxon>
        <taxon>Hyalomminae</taxon>
        <taxon>Hyalomma</taxon>
    </lineage>
</organism>
<feature type="compositionally biased region" description="Basic residues" evidence="1">
    <location>
        <begin position="36"/>
        <end position="46"/>
    </location>
</feature>
<proteinExistence type="evidence at transcript level"/>
<keyword evidence="2" id="KW-1133">Transmembrane helix</keyword>